<evidence type="ECO:0000256" key="1">
    <source>
        <dbReference type="ARBA" id="ARBA00004370"/>
    </source>
</evidence>
<keyword evidence="3" id="KW-0812">Transmembrane</keyword>
<evidence type="ECO:0000256" key="3">
    <source>
        <dbReference type="SAM" id="Phobius"/>
    </source>
</evidence>
<dbReference type="PANTHER" id="PTHR37042">
    <property type="entry name" value="OUTER MEMBRANE PROTEIN RV1973"/>
    <property type="match status" value="1"/>
</dbReference>
<keyword evidence="2 3" id="KW-0472">Membrane</keyword>
<evidence type="ECO:0000256" key="2">
    <source>
        <dbReference type="ARBA" id="ARBA00023136"/>
    </source>
</evidence>
<dbReference type="AlphaFoldDB" id="K6WCS5"/>
<name>K6WCS5_9ACTN</name>
<protein>
    <recommendedName>
        <fullName evidence="6">Mce-associated membrane protein</fullName>
    </recommendedName>
</protein>
<dbReference type="Proteomes" id="UP000008363">
    <property type="component" value="Unassembled WGS sequence"/>
</dbReference>
<dbReference type="eggNOG" id="ENOG5031VUN">
    <property type="taxonomic scope" value="Bacteria"/>
</dbReference>
<evidence type="ECO:0008006" key="6">
    <source>
        <dbReference type="Google" id="ProtNLM"/>
    </source>
</evidence>
<proteinExistence type="predicted"/>
<dbReference type="GO" id="GO:0016020">
    <property type="term" value="C:membrane"/>
    <property type="evidence" value="ECO:0007669"/>
    <property type="project" value="UniProtKB-SubCell"/>
</dbReference>
<feature type="transmembrane region" description="Helical" evidence="3">
    <location>
        <begin position="18"/>
        <end position="39"/>
    </location>
</feature>
<organism evidence="4 5">
    <name type="scientific">Gordonia rhizosphera NBRC 16068</name>
    <dbReference type="NCBI Taxonomy" id="1108045"/>
    <lineage>
        <taxon>Bacteria</taxon>
        <taxon>Bacillati</taxon>
        <taxon>Actinomycetota</taxon>
        <taxon>Actinomycetes</taxon>
        <taxon>Mycobacteriales</taxon>
        <taxon>Gordoniaceae</taxon>
        <taxon>Gordonia</taxon>
    </lineage>
</organism>
<dbReference type="RefSeq" id="WP_006332469.1">
    <property type="nucleotide sequence ID" value="NZ_BAHC01000078.1"/>
</dbReference>
<comment type="subcellular location">
    <subcellularLocation>
        <location evidence="1">Membrane</location>
    </subcellularLocation>
</comment>
<dbReference type="PANTHER" id="PTHR37042:SF4">
    <property type="entry name" value="OUTER MEMBRANE PROTEIN RV1973"/>
    <property type="match status" value="1"/>
</dbReference>
<comment type="caution">
    <text evidence="4">The sequence shown here is derived from an EMBL/GenBank/DDBJ whole genome shotgun (WGS) entry which is preliminary data.</text>
</comment>
<evidence type="ECO:0000313" key="4">
    <source>
        <dbReference type="EMBL" id="GAB89997.1"/>
    </source>
</evidence>
<dbReference type="EMBL" id="BAHC01000078">
    <property type="protein sequence ID" value="GAB89997.1"/>
    <property type="molecule type" value="Genomic_DNA"/>
</dbReference>
<keyword evidence="3" id="KW-1133">Transmembrane helix</keyword>
<dbReference type="STRING" id="1108045.GORHZ_078_00530"/>
<keyword evidence="5" id="KW-1185">Reference proteome</keyword>
<reference evidence="4 5" key="1">
    <citation type="submission" date="2012-08" db="EMBL/GenBank/DDBJ databases">
        <title>Whole genome shotgun sequence of Gordonia rhizosphera NBRC 16068.</title>
        <authorList>
            <person name="Takarada H."/>
            <person name="Isaki S."/>
            <person name="Hosoyama A."/>
            <person name="Tsuchikane K."/>
            <person name="Katsumata H."/>
            <person name="Baba S."/>
            <person name="Ohji S."/>
            <person name="Yamazaki S."/>
            <person name="Fujita N."/>
        </authorList>
    </citation>
    <scope>NUCLEOTIDE SEQUENCE [LARGE SCALE GENOMIC DNA]</scope>
    <source>
        <strain evidence="4 5">NBRC 16068</strain>
    </source>
</reference>
<gene>
    <name evidence="4" type="ORF">GORHZ_078_00530</name>
</gene>
<accession>K6WCS5</accession>
<dbReference type="OrthoDB" id="4374550at2"/>
<evidence type="ECO:0000313" key="5">
    <source>
        <dbReference type="Proteomes" id="UP000008363"/>
    </source>
</evidence>
<sequence>MTGPVRPPRLLRRQRGRVVLAAVVIVVATTVAVLGFLGAQRARPVPDDAERHAVLTATSEAVTALMTFHPGLDASARAAVEDRLTGPLLVRYRSRGPDVVLPGAVLGGATMTARVVGVGLNAYAPDRSQVLVFADQTVDIPQTGSAPNGDRHTASVARWATMRNVEGNWRLADLQPVGDVTR</sequence>